<reference evidence="1 2" key="1">
    <citation type="submission" date="2018-08" db="EMBL/GenBank/DDBJ databases">
        <title>A genome reference for cultivated species of the human gut microbiota.</title>
        <authorList>
            <person name="Zou Y."/>
            <person name="Xue W."/>
            <person name="Luo G."/>
        </authorList>
    </citation>
    <scope>NUCLEOTIDE SEQUENCE [LARGE SCALE GENOMIC DNA]</scope>
    <source>
        <strain evidence="1 2">AF14-49</strain>
    </source>
</reference>
<dbReference type="Proteomes" id="UP000283589">
    <property type="component" value="Unassembled WGS sequence"/>
</dbReference>
<evidence type="ECO:0000313" key="2">
    <source>
        <dbReference type="Proteomes" id="UP000283589"/>
    </source>
</evidence>
<organism evidence="1 2">
    <name type="scientific">Butyricimonas virosa</name>
    <dbReference type="NCBI Taxonomy" id="544645"/>
    <lineage>
        <taxon>Bacteria</taxon>
        <taxon>Pseudomonadati</taxon>
        <taxon>Bacteroidota</taxon>
        <taxon>Bacteroidia</taxon>
        <taxon>Bacteroidales</taxon>
        <taxon>Odoribacteraceae</taxon>
        <taxon>Butyricimonas</taxon>
    </lineage>
</organism>
<name>A0A412X1A3_9BACT</name>
<gene>
    <name evidence="1" type="ORF">DWW18_08175</name>
</gene>
<dbReference type="EMBL" id="QRZA01000008">
    <property type="protein sequence ID" value="RGV34286.1"/>
    <property type="molecule type" value="Genomic_DNA"/>
</dbReference>
<proteinExistence type="predicted"/>
<accession>A0A412X1A3</accession>
<dbReference type="AlphaFoldDB" id="A0A412X1A3"/>
<protein>
    <submittedName>
        <fullName evidence="1">Uncharacterized protein</fullName>
    </submittedName>
</protein>
<evidence type="ECO:0000313" key="1">
    <source>
        <dbReference type="EMBL" id="RGV34286.1"/>
    </source>
</evidence>
<comment type="caution">
    <text evidence="1">The sequence shown here is derived from an EMBL/GenBank/DDBJ whole genome shotgun (WGS) entry which is preliminary data.</text>
</comment>
<sequence>MVIAIFFIFPVSETFIQGICMNLSFSFVFSGSVLQPFSSLLKNWLLSNLLCLNSLKSRYFRMRCDFSLLADFVLIVRVVYFLG</sequence>